<dbReference type="Pfam" id="PF13699">
    <property type="entry name" value="eCIS_core"/>
    <property type="match status" value="1"/>
</dbReference>
<organism evidence="3 4">
    <name type="scientific">Streptomyces phaeofaciens</name>
    <dbReference type="NCBI Taxonomy" id="68254"/>
    <lineage>
        <taxon>Bacteria</taxon>
        <taxon>Bacillati</taxon>
        <taxon>Actinomycetota</taxon>
        <taxon>Actinomycetes</taxon>
        <taxon>Kitasatosporales</taxon>
        <taxon>Streptomycetaceae</taxon>
        <taxon>Streptomyces</taxon>
    </lineage>
</organism>
<feature type="compositionally biased region" description="Basic and acidic residues" evidence="1">
    <location>
        <begin position="482"/>
        <end position="492"/>
    </location>
</feature>
<feature type="region of interest" description="Disordered" evidence="1">
    <location>
        <begin position="1"/>
        <end position="101"/>
    </location>
</feature>
<reference evidence="3" key="2">
    <citation type="submission" date="2020-09" db="EMBL/GenBank/DDBJ databases">
        <authorList>
            <person name="Sun Q."/>
            <person name="Ohkuma M."/>
        </authorList>
    </citation>
    <scope>NUCLEOTIDE SEQUENCE</scope>
    <source>
        <strain evidence="3">JCM 4125</strain>
    </source>
</reference>
<protein>
    <recommendedName>
        <fullName evidence="2">eCIS core domain-containing protein</fullName>
    </recommendedName>
</protein>
<keyword evidence="4" id="KW-1185">Reference proteome</keyword>
<name>A0A918H7X7_9ACTN</name>
<feature type="region of interest" description="Disordered" evidence="1">
    <location>
        <begin position="478"/>
        <end position="514"/>
    </location>
</feature>
<feature type="compositionally biased region" description="Low complexity" evidence="1">
    <location>
        <begin position="64"/>
        <end position="83"/>
    </location>
</feature>
<dbReference type="EMBL" id="BMSA01000004">
    <property type="protein sequence ID" value="GGT44768.1"/>
    <property type="molecule type" value="Genomic_DNA"/>
</dbReference>
<accession>A0A918H7X7</accession>
<sequence>MRAQRQTSGGERGQDRDRPAGRGGPSTVVPGRLGGMSSGQALALQRSAGNAATARALRDERNQPAARPATEPPAARTEPARATVQRSSVHQVLKGAGQPLDAGTRADMEARLGADFSDVRLHTGSVAQRSAAEIGARAYTSGSHIVLGAGGTDRHTLAHELTHVIQQRRGPVTGTDHGDGLNVSDPSDRFEREAEANAARALSLPAGQAVSAPEGAREHDRTPTDGTGTAQRMWNGQAPVSNAQLARQQRDEMEFLPALYVPAEAFGPDGSLPALPTHAWATPFPGAVDLLQMDDPPLPAIPHRNPGPRPSWPLKYQSGHFIYRVEMVNAPANAGTTLIDASQPFRVVRRTLKMRQSGASAGRTYRFAERWSPNPAHWNLADFQEAARAEAMAQQLGLDASSRFTAHDMAAFTALPTDPGQPFVFYVSSTGVDPHFQHADGTAKNERRYRSATTFDNTVAAGAAVSGLEHQGYMALSSPPQVDRRTAGRDPSRAMGRKQAHELMGDEGRKGSTGERLASHEWCHLVGDGDGGPDLPANLVIGTNAVNTEQLAMETALRPFVGQLAALGHSIQLRVDVLLDSTPEVHARVPNSPDNVAEFISYDISLVPRGQLNAPQPHPVHRQIMDGRRGTITELEFTYLNHLVRAKLREVTTALQTQQQAPQAAYAGAGYGYN</sequence>
<dbReference type="RefSeq" id="WP_373299197.1">
    <property type="nucleotide sequence ID" value="NZ_BMSA01000004.1"/>
</dbReference>
<reference evidence="3" key="1">
    <citation type="journal article" date="2014" name="Int. J. Syst. Evol. Microbiol.">
        <title>Complete genome sequence of Corynebacterium casei LMG S-19264T (=DSM 44701T), isolated from a smear-ripened cheese.</title>
        <authorList>
            <consortium name="US DOE Joint Genome Institute (JGI-PGF)"/>
            <person name="Walter F."/>
            <person name="Albersmeier A."/>
            <person name="Kalinowski J."/>
            <person name="Ruckert C."/>
        </authorList>
    </citation>
    <scope>NUCLEOTIDE SEQUENCE</scope>
    <source>
        <strain evidence="3">JCM 4125</strain>
    </source>
</reference>
<comment type="caution">
    <text evidence="3">The sequence shown here is derived from an EMBL/GenBank/DDBJ whole genome shotgun (WGS) entry which is preliminary data.</text>
</comment>
<feature type="domain" description="eCIS core" evidence="2">
    <location>
        <begin position="99"/>
        <end position="170"/>
    </location>
</feature>
<feature type="compositionally biased region" description="Basic and acidic residues" evidence="1">
    <location>
        <begin position="186"/>
        <end position="195"/>
    </location>
</feature>
<feature type="region of interest" description="Disordered" evidence="1">
    <location>
        <begin position="170"/>
        <end position="233"/>
    </location>
</feature>
<dbReference type="InterPro" id="IPR025295">
    <property type="entry name" value="eCIS_core_dom"/>
</dbReference>
<dbReference type="AlphaFoldDB" id="A0A918H7X7"/>
<feature type="compositionally biased region" description="Polar residues" evidence="1">
    <location>
        <begin position="224"/>
        <end position="233"/>
    </location>
</feature>
<gene>
    <name evidence="3" type="ORF">GCM10010226_21710</name>
</gene>
<evidence type="ECO:0000313" key="3">
    <source>
        <dbReference type="EMBL" id="GGT44768.1"/>
    </source>
</evidence>
<proteinExistence type="predicted"/>
<feature type="compositionally biased region" description="Basic and acidic residues" evidence="1">
    <location>
        <begin position="499"/>
        <end position="514"/>
    </location>
</feature>
<dbReference type="Proteomes" id="UP000646776">
    <property type="component" value="Unassembled WGS sequence"/>
</dbReference>
<evidence type="ECO:0000256" key="1">
    <source>
        <dbReference type="SAM" id="MobiDB-lite"/>
    </source>
</evidence>
<evidence type="ECO:0000313" key="4">
    <source>
        <dbReference type="Proteomes" id="UP000646776"/>
    </source>
</evidence>
<evidence type="ECO:0000259" key="2">
    <source>
        <dbReference type="Pfam" id="PF13699"/>
    </source>
</evidence>